<dbReference type="Pfam" id="PF02702">
    <property type="entry name" value="KdpD"/>
    <property type="match status" value="1"/>
</dbReference>
<dbReference type="InterPro" id="IPR006016">
    <property type="entry name" value="UspA"/>
</dbReference>
<sequence length="378" mass="43066">MLLKLKIYLGCDSNMEDYEKGAKGKLKIYIGAAPGVGKSYQMLHDASDMEKGNIDIVIGLIETYGRKGTEEQMGSLEIIPLKEIDYKGLKLKELDLEGVIARKPEFVVIDELAHTNIPTSKNKKRFEDVLEILDNGINVMTAVNIQHLESLNDHVNRMTGIKVKETIPDKIIESADEIEVIDITPDSLRERINSGKVYSKDKIDDALHHFFRIGNLNALRELTLREVANEVDEKLVVYKNKKRVEGLIGAQEKILVCVNLNFNAEYLIRRGFRMAKRLKAEFYVLTVSKSYNHGKEDSKKLDELKKLCEKLGVKLKVEKSKHRERPIIEFATDNNITQIIIGPSARTRFHEILRGSIVRTIMRDTKYIDVLVVADPVH</sequence>
<evidence type="ECO:0000256" key="3">
    <source>
        <dbReference type="ARBA" id="ARBA00023012"/>
    </source>
</evidence>
<evidence type="ECO:0000259" key="5">
    <source>
        <dbReference type="Pfam" id="PF02702"/>
    </source>
</evidence>
<keyword evidence="7" id="KW-1185">Reference proteome</keyword>
<dbReference type="Proteomes" id="UP000776252">
    <property type="component" value="Unassembled WGS sequence"/>
</dbReference>
<gene>
    <name evidence="6" type="ORF">KPL37_12090</name>
</gene>
<accession>A0ABS6BVF3</accession>
<evidence type="ECO:0000256" key="2">
    <source>
        <dbReference type="ARBA" id="ARBA00022777"/>
    </source>
</evidence>
<evidence type="ECO:0000313" key="7">
    <source>
        <dbReference type="Proteomes" id="UP000776252"/>
    </source>
</evidence>
<dbReference type="InterPro" id="IPR003852">
    <property type="entry name" value="Sig_transdc_His_kinase_KdpD_N"/>
</dbReference>
<keyword evidence="3" id="KW-0902">Two-component regulatory system</keyword>
<comment type="caution">
    <text evidence="6">The sequence shown here is derived from an EMBL/GenBank/DDBJ whole genome shotgun (WGS) entry which is preliminary data.</text>
</comment>
<dbReference type="PANTHER" id="PTHR45569">
    <property type="entry name" value="SENSOR PROTEIN KDPD"/>
    <property type="match status" value="1"/>
</dbReference>
<evidence type="ECO:0000256" key="1">
    <source>
        <dbReference type="ARBA" id="ARBA00022679"/>
    </source>
</evidence>
<evidence type="ECO:0000259" key="4">
    <source>
        <dbReference type="Pfam" id="PF00582"/>
    </source>
</evidence>
<feature type="domain" description="Signal transduction histidine kinase osmosensitive K+ channel sensor N-terminal" evidence="5">
    <location>
        <begin position="23"/>
        <end position="231"/>
    </location>
</feature>
<protein>
    <submittedName>
        <fullName evidence="6">Universal stress protein</fullName>
    </submittedName>
</protein>
<dbReference type="EMBL" id="JAHLDV010000028">
    <property type="protein sequence ID" value="MBU3160485.1"/>
    <property type="molecule type" value="Genomic_DNA"/>
</dbReference>
<proteinExistence type="predicted"/>
<organism evidence="6 7">
    <name type="scientific">Clostridium frigoris</name>
    <dbReference type="NCBI Taxonomy" id="205327"/>
    <lineage>
        <taxon>Bacteria</taxon>
        <taxon>Bacillati</taxon>
        <taxon>Bacillota</taxon>
        <taxon>Clostridia</taxon>
        <taxon>Eubacteriales</taxon>
        <taxon>Clostridiaceae</taxon>
        <taxon>Clostridium</taxon>
    </lineage>
</organism>
<dbReference type="Pfam" id="PF00582">
    <property type="entry name" value="Usp"/>
    <property type="match status" value="1"/>
</dbReference>
<keyword evidence="1" id="KW-0808">Transferase</keyword>
<dbReference type="InterPro" id="IPR052023">
    <property type="entry name" value="Histidine_kinase_KdpD"/>
</dbReference>
<feature type="domain" description="UspA" evidence="4">
    <location>
        <begin position="252"/>
        <end position="373"/>
    </location>
</feature>
<evidence type="ECO:0000313" key="6">
    <source>
        <dbReference type="EMBL" id="MBU3160485.1"/>
    </source>
</evidence>
<reference evidence="6 7" key="1">
    <citation type="submission" date="2021-06" db="EMBL/GenBank/DDBJ databases">
        <title>Clostridia strains as spoilage organisms.</title>
        <authorList>
            <person name="Wambui J."/>
            <person name="Stephan R."/>
            <person name="Stevens M.J.A."/>
        </authorList>
    </citation>
    <scope>NUCLEOTIDE SEQUENCE [LARGE SCALE GENOMIC DNA]</scope>
    <source>
        <strain evidence="6 7">DSM 14204</strain>
    </source>
</reference>
<keyword evidence="2" id="KW-0418">Kinase</keyword>
<name>A0ABS6BVF3_9CLOT</name>
<dbReference type="PANTHER" id="PTHR45569:SF1">
    <property type="entry name" value="SENSOR PROTEIN KDPD"/>
    <property type="match status" value="1"/>
</dbReference>